<comment type="function">
    <text evidence="8">Sulphite efflux pump required for the secretion of sulphite as a reducing agent. In the presence of sulphite, cystine in keratin is directly cleaved to cysteine and S-sulphocysteine, and thereby, reduced proteins become accessible to hydrolysis by a variety of secreted endo- and exoproteases. Excretion of sulphite mediated by an efflux pump also represents a detoxification pathway for dermatophytes during infection of the epidermal stratum corneum, hair and nails, which are rich in cysteine.</text>
</comment>
<dbReference type="InterPro" id="IPR004695">
    <property type="entry name" value="SLAC1/Mae1/Ssu1/TehA"/>
</dbReference>
<feature type="transmembrane region" description="Helical" evidence="11">
    <location>
        <begin position="249"/>
        <end position="275"/>
    </location>
</feature>
<dbReference type="PANTHER" id="PTHR31686">
    <property type="match status" value="1"/>
</dbReference>
<feature type="compositionally biased region" description="Basic and acidic residues" evidence="10">
    <location>
        <begin position="37"/>
        <end position="54"/>
    </location>
</feature>
<comment type="caution">
    <text evidence="12">The sequence shown here is derived from an EMBL/GenBank/DDBJ whole genome shotgun (WGS) entry which is preliminary data.</text>
</comment>
<evidence type="ECO:0000256" key="6">
    <source>
        <dbReference type="ARBA" id="ARBA00022989"/>
    </source>
</evidence>
<evidence type="ECO:0000256" key="11">
    <source>
        <dbReference type="SAM" id="Phobius"/>
    </source>
</evidence>
<dbReference type="EMBL" id="PDNC01000024">
    <property type="protein sequence ID" value="PGH06125.1"/>
    <property type="molecule type" value="Genomic_DNA"/>
</dbReference>
<dbReference type="GO" id="GO:0005886">
    <property type="term" value="C:plasma membrane"/>
    <property type="evidence" value="ECO:0007669"/>
    <property type="project" value="UniProtKB-SubCell"/>
</dbReference>
<proteinExistence type="inferred from homology"/>
<comment type="subcellular location">
    <subcellularLocation>
        <location evidence="1">Cell membrane</location>
        <topology evidence="1">Multi-pass membrane protein</topology>
    </subcellularLocation>
</comment>
<dbReference type="OrthoDB" id="1099at2759"/>
<evidence type="ECO:0000256" key="8">
    <source>
        <dbReference type="ARBA" id="ARBA00056100"/>
    </source>
</evidence>
<dbReference type="AlphaFoldDB" id="A0A2B7XAW5"/>
<reference evidence="12 13" key="1">
    <citation type="submission" date="2017-10" db="EMBL/GenBank/DDBJ databases">
        <title>Comparative genomics in systemic dimorphic fungi from Ajellomycetaceae.</title>
        <authorList>
            <person name="Munoz J.F."/>
            <person name="Mcewen J.G."/>
            <person name="Clay O.K."/>
            <person name="Cuomo C.A."/>
        </authorList>
    </citation>
    <scope>NUCLEOTIDE SEQUENCE [LARGE SCALE GENOMIC DNA]</scope>
    <source>
        <strain evidence="12 13">UAMH130</strain>
    </source>
</reference>
<keyword evidence="7 11" id="KW-0472">Membrane</keyword>
<evidence type="ECO:0000256" key="9">
    <source>
        <dbReference type="ARBA" id="ARBA00072906"/>
    </source>
</evidence>
<keyword evidence="4" id="KW-1003">Cell membrane</keyword>
<dbReference type="PANTHER" id="PTHR31686:SF1">
    <property type="entry name" value="SULFITE EFFLUX PUMP SSU1"/>
    <property type="match status" value="1"/>
</dbReference>
<feature type="transmembrane region" description="Helical" evidence="11">
    <location>
        <begin position="182"/>
        <end position="208"/>
    </location>
</feature>
<evidence type="ECO:0000256" key="1">
    <source>
        <dbReference type="ARBA" id="ARBA00004651"/>
    </source>
</evidence>
<dbReference type="Gene3D" id="1.50.10.150">
    <property type="entry name" value="Voltage-dependent anion channel"/>
    <property type="match status" value="1"/>
</dbReference>
<keyword evidence="13" id="KW-1185">Reference proteome</keyword>
<sequence length="448" mass="49211">MPPYCDEACPSGTANSTHTSQEDTGVDSGDSVLPEGNEDRRGDGSGEDSGRDPESQLADGEEYEELAKNDMGWRKIVRNFTPSWFTVNMGTGIVSILLFNLPYNGIWLYWISVGIFGLNTVLFTIFLTISILRYAIWPEIWHVMLQHPVQSLFVGTFPMGFSTVVSMIALVCSPAWGSWVQIVAWALWIVDSVISVICAVGFPFMLMASGRQSDLPSMTAAWLLPVISTIVAASTGAVVADYLPTPQLSLWTIIASYLLWGLGMLFSMIILAVYFERLALHKLPPKSVIVSTCIPIGPMGQGGFVILKLGVGARKFFPLNNTLDPAAGGVFYSVGFMIALMLWGFGFMWMLSAIISIAKCKRIPFTMGWWASIFPLGVYANCTILMAAEMPSQFFKVVSTILSLCVLILWIIVSAGTIREVITGKVFFAPCLSDLRVRRKKKSRIKAS</sequence>
<feature type="transmembrane region" description="Helical" evidence="11">
    <location>
        <begin position="220"/>
        <end position="243"/>
    </location>
</feature>
<dbReference type="STRING" id="2060905.A0A2B7XAW5"/>
<dbReference type="GO" id="GO:0000319">
    <property type="term" value="F:sulfite transmembrane transporter activity"/>
    <property type="evidence" value="ECO:0007669"/>
    <property type="project" value="TreeGrafter"/>
</dbReference>
<dbReference type="InterPro" id="IPR051629">
    <property type="entry name" value="Sulfite_efflux_TDT"/>
</dbReference>
<accession>A0A2B7XAW5</accession>
<dbReference type="Pfam" id="PF03595">
    <property type="entry name" value="SLAC1"/>
    <property type="match status" value="1"/>
</dbReference>
<feature type="compositionally biased region" description="Polar residues" evidence="10">
    <location>
        <begin position="12"/>
        <end position="23"/>
    </location>
</feature>
<organism evidence="12 13">
    <name type="scientific">Blastomyces parvus</name>
    <dbReference type="NCBI Taxonomy" id="2060905"/>
    <lineage>
        <taxon>Eukaryota</taxon>
        <taxon>Fungi</taxon>
        <taxon>Dikarya</taxon>
        <taxon>Ascomycota</taxon>
        <taxon>Pezizomycotina</taxon>
        <taxon>Eurotiomycetes</taxon>
        <taxon>Eurotiomycetidae</taxon>
        <taxon>Onygenales</taxon>
        <taxon>Ajellomycetaceae</taxon>
        <taxon>Blastomyces</taxon>
    </lineage>
</organism>
<dbReference type="Proteomes" id="UP000224080">
    <property type="component" value="Unassembled WGS sequence"/>
</dbReference>
<evidence type="ECO:0000256" key="3">
    <source>
        <dbReference type="ARBA" id="ARBA00022448"/>
    </source>
</evidence>
<gene>
    <name evidence="12" type="ORF">GX51_02512</name>
</gene>
<keyword evidence="5 11" id="KW-0812">Transmembrane</keyword>
<feature type="transmembrane region" description="Helical" evidence="11">
    <location>
        <begin position="394"/>
        <end position="413"/>
    </location>
</feature>
<name>A0A2B7XAW5_9EURO</name>
<keyword evidence="3" id="KW-0813">Transport</keyword>
<comment type="similarity">
    <text evidence="2">Belongs to the tellurite-resistance/dicarboxylate transporter (TDT) family.</text>
</comment>
<feature type="transmembrane region" description="Helical" evidence="11">
    <location>
        <begin position="287"/>
        <end position="310"/>
    </location>
</feature>
<feature type="transmembrane region" description="Helical" evidence="11">
    <location>
        <begin position="330"/>
        <end position="355"/>
    </location>
</feature>
<keyword evidence="6 11" id="KW-1133">Transmembrane helix</keyword>
<dbReference type="CDD" id="cd09318">
    <property type="entry name" value="TDT_SSU1"/>
    <property type="match status" value="1"/>
</dbReference>
<evidence type="ECO:0000313" key="13">
    <source>
        <dbReference type="Proteomes" id="UP000224080"/>
    </source>
</evidence>
<protein>
    <recommendedName>
        <fullName evidence="9">Sulfite efflux pump SSU1</fullName>
    </recommendedName>
</protein>
<dbReference type="FunFam" id="1.50.10.150:FF:000004">
    <property type="entry name" value="Malic acid transporter"/>
    <property type="match status" value="1"/>
</dbReference>
<dbReference type="InterPro" id="IPR038665">
    <property type="entry name" value="Voltage-dep_anion_channel_sf"/>
</dbReference>
<feature type="transmembrane region" description="Helical" evidence="11">
    <location>
        <begin position="367"/>
        <end position="388"/>
    </location>
</feature>
<evidence type="ECO:0000256" key="2">
    <source>
        <dbReference type="ARBA" id="ARBA00008566"/>
    </source>
</evidence>
<evidence type="ECO:0000256" key="7">
    <source>
        <dbReference type="ARBA" id="ARBA00023136"/>
    </source>
</evidence>
<feature type="transmembrane region" description="Helical" evidence="11">
    <location>
        <begin position="107"/>
        <end position="132"/>
    </location>
</feature>
<evidence type="ECO:0000256" key="4">
    <source>
        <dbReference type="ARBA" id="ARBA00022475"/>
    </source>
</evidence>
<feature type="transmembrane region" description="Helical" evidence="11">
    <location>
        <begin position="83"/>
        <end position="101"/>
    </location>
</feature>
<evidence type="ECO:0000256" key="5">
    <source>
        <dbReference type="ARBA" id="ARBA00022692"/>
    </source>
</evidence>
<evidence type="ECO:0000256" key="10">
    <source>
        <dbReference type="SAM" id="MobiDB-lite"/>
    </source>
</evidence>
<evidence type="ECO:0000313" key="12">
    <source>
        <dbReference type="EMBL" id="PGH06125.1"/>
    </source>
</evidence>
<feature type="region of interest" description="Disordered" evidence="10">
    <location>
        <begin position="1"/>
        <end position="60"/>
    </location>
</feature>
<feature type="transmembrane region" description="Helical" evidence="11">
    <location>
        <begin position="152"/>
        <end position="176"/>
    </location>
</feature>